<reference evidence="2 3" key="1">
    <citation type="submission" date="2018-02" db="EMBL/GenBank/DDBJ databases">
        <title>Acetobacter orientalis genome.</title>
        <authorList>
            <person name="Nakashima N."/>
            <person name="Tamura T."/>
        </authorList>
    </citation>
    <scope>NUCLEOTIDE SEQUENCE [LARGE SCALE GENOMIC DNA]</scope>
    <source>
        <strain evidence="2 3">FAN1</strain>
    </source>
</reference>
<accession>A0A2Z5ZIJ9</accession>
<name>A0A2Z5ZIJ9_9PROT</name>
<gene>
    <name evidence="2" type="ORF">AcetOrient_orf02922</name>
</gene>
<evidence type="ECO:0000256" key="1">
    <source>
        <dbReference type="SAM" id="Phobius"/>
    </source>
</evidence>
<dbReference type="AlphaFoldDB" id="A0A2Z5ZIJ9"/>
<dbReference type="EMBL" id="AP018515">
    <property type="protein sequence ID" value="BBC80306.1"/>
    <property type="molecule type" value="Genomic_DNA"/>
</dbReference>
<keyword evidence="1" id="KW-0472">Membrane</keyword>
<proteinExistence type="predicted"/>
<evidence type="ECO:0000313" key="3">
    <source>
        <dbReference type="Proteomes" id="UP000270034"/>
    </source>
</evidence>
<sequence length="53" mass="6051">MCAPSSVSAFSYACLVRKLFFKSVSSFLNIAQFLFIVHNAVMFFLLCLYFDNV</sequence>
<dbReference type="KEGG" id="aot:AcetOri_orf02922"/>
<keyword evidence="1" id="KW-1133">Transmembrane helix</keyword>
<dbReference type="Proteomes" id="UP000270034">
    <property type="component" value="Chromosome"/>
</dbReference>
<feature type="transmembrane region" description="Helical" evidence="1">
    <location>
        <begin position="30"/>
        <end position="50"/>
    </location>
</feature>
<protein>
    <submittedName>
        <fullName evidence="2">Uncharacterized protein</fullName>
    </submittedName>
</protein>
<keyword evidence="1" id="KW-0812">Transmembrane</keyword>
<evidence type="ECO:0000313" key="2">
    <source>
        <dbReference type="EMBL" id="BBC80306.1"/>
    </source>
</evidence>
<organism evidence="2 3">
    <name type="scientific">Acetobacter orientalis</name>
    <dbReference type="NCBI Taxonomy" id="146474"/>
    <lineage>
        <taxon>Bacteria</taxon>
        <taxon>Pseudomonadati</taxon>
        <taxon>Pseudomonadota</taxon>
        <taxon>Alphaproteobacteria</taxon>
        <taxon>Acetobacterales</taxon>
        <taxon>Acetobacteraceae</taxon>
        <taxon>Acetobacter</taxon>
    </lineage>
</organism>